<sequence length="67" mass="7124">ISLPCLVKSCARTSMAYVLPTPGAAPKKWLSDLTDIFCSAAIARLLYGYGLGLYLVYSFGLACGLMS</sequence>
<dbReference type="Proteomes" id="UP001268610">
    <property type="component" value="Unassembled WGS sequence"/>
</dbReference>
<dbReference type="AlphaFoldDB" id="A0AAJ2H2Q8"/>
<accession>A0AAJ2H2Q8</accession>
<gene>
    <name evidence="2" type="ORF">RJJ65_35665</name>
</gene>
<organism evidence="2 3">
    <name type="scientific">Rhizobium hidalgonense</name>
    <dbReference type="NCBI Taxonomy" id="1538159"/>
    <lineage>
        <taxon>Bacteria</taxon>
        <taxon>Pseudomonadati</taxon>
        <taxon>Pseudomonadota</taxon>
        <taxon>Alphaproteobacteria</taxon>
        <taxon>Hyphomicrobiales</taxon>
        <taxon>Rhizobiaceae</taxon>
        <taxon>Rhizobium/Agrobacterium group</taxon>
        <taxon>Rhizobium</taxon>
    </lineage>
</organism>
<reference evidence="2" key="1">
    <citation type="submission" date="2023-04" db="EMBL/GenBank/DDBJ databases">
        <title>Genomic characterization of faba bean (Vicia faba) microsymbionts in Mexican soils.</title>
        <authorList>
            <person name="Rivera Orduna F.N."/>
            <person name="Guevara-Luna J."/>
            <person name="Yan J."/>
            <person name="Arroyo-Herrera I."/>
            <person name="Li Y."/>
            <person name="Vasquez-Murrieta M.S."/>
            <person name="Wang E.T."/>
        </authorList>
    </citation>
    <scope>NUCLEOTIDE SEQUENCE</scope>
    <source>
        <strain evidence="2">CH26</strain>
    </source>
</reference>
<feature type="transmembrane region" description="Helical" evidence="1">
    <location>
        <begin position="46"/>
        <end position="66"/>
    </location>
</feature>
<comment type="caution">
    <text evidence="2">The sequence shown here is derived from an EMBL/GenBank/DDBJ whole genome shotgun (WGS) entry which is preliminary data.</text>
</comment>
<protein>
    <submittedName>
        <fullName evidence="2">Uncharacterized protein</fullName>
    </submittedName>
</protein>
<keyword evidence="1" id="KW-0472">Membrane</keyword>
<proteinExistence type="predicted"/>
<evidence type="ECO:0000256" key="1">
    <source>
        <dbReference type="SAM" id="Phobius"/>
    </source>
</evidence>
<evidence type="ECO:0000313" key="2">
    <source>
        <dbReference type="EMBL" id="MDR9777874.1"/>
    </source>
</evidence>
<evidence type="ECO:0000313" key="3">
    <source>
        <dbReference type="Proteomes" id="UP001268610"/>
    </source>
</evidence>
<name>A0AAJ2H2Q8_9HYPH</name>
<keyword evidence="1" id="KW-1133">Transmembrane helix</keyword>
<dbReference type="EMBL" id="JAVLSF010000259">
    <property type="protein sequence ID" value="MDR9777874.1"/>
    <property type="molecule type" value="Genomic_DNA"/>
</dbReference>
<keyword evidence="1" id="KW-0812">Transmembrane</keyword>
<feature type="non-terminal residue" evidence="2">
    <location>
        <position position="1"/>
    </location>
</feature>